<evidence type="ECO:0000313" key="2">
    <source>
        <dbReference type="EMBL" id="GGP38956.1"/>
    </source>
</evidence>
<keyword evidence="3" id="KW-1185">Reference proteome</keyword>
<dbReference type="Proteomes" id="UP000654367">
    <property type="component" value="Unassembled WGS sequence"/>
</dbReference>
<organism evidence="2 3">
    <name type="scientific">Shewanella saliphila</name>
    <dbReference type="NCBI Taxonomy" id="2282698"/>
    <lineage>
        <taxon>Bacteria</taxon>
        <taxon>Pseudomonadati</taxon>
        <taxon>Pseudomonadota</taxon>
        <taxon>Gammaproteobacteria</taxon>
        <taxon>Alteromonadales</taxon>
        <taxon>Shewanellaceae</taxon>
        <taxon>Shewanella</taxon>
    </lineage>
</organism>
<name>A0ABQ2Q1A3_9GAMM</name>
<dbReference type="PROSITE" id="PS51186">
    <property type="entry name" value="GNAT"/>
    <property type="match status" value="1"/>
</dbReference>
<comment type="caution">
    <text evidence="2">The sequence shown here is derived from an EMBL/GenBank/DDBJ whole genome shotgun (WGS) entry which is preliminary data.</text>
</comment>
<dbReference type="SUPFAM" id="SSF55729">
    <property type="entry name" value="Acyl-CoA N-acyltransferases (Nat)"/>
    <property type="match status" value="1"/>
</dbReference>
<evidence type="ECO:0000259" key="1">
    <source>
        <dbReference type="PROSITE" id="PS51186"/>
    </source>
</evidence>
<dbReference type="RefSeq" id="WP_188916504.1">
    <property type="nucleotide sequence ID" value="NZ_BMQV01000001.1"/>
</dbReference>
<dbReference type="InterPro" id="IPR000182">
    <property type="entry name" value="GNAT_dom"/>
</dbReference>
<reference evidence="3" key="1">
    <citation type="journal article" date="2019" name="Int. J. Syst. Evol. Microbiol.">
        <title>The Global Catalogue of Microorganisms (GCM) 10K type strain sequencing project: providing services to taxonomists for standard genome sequencing and annotation.</title>
        <authorList>
            <consortium name="The Broad Institute Genomics Platform"/>
            <consortium name="The Broad Institute Genome Sequencing Center for Infectious Disease"/>
            <person name="Wu L."/>
            <person name="Ma J."/>
        </authorList>
    </citation>
    <scope>NUCLEOTIDE SEQUENCE [LARGE SCALE GENOMIC DNA]</scope>
    <source>
        <strain evidence="3">JCM 32304</strain>
    </source>
</reference>
<dbReference type="PANTHER" id="PTHR43792:SF9">
    <property type="entry name" value="RIBOSOMAL-PROTEIN-ALANINE ACETYLTRANSFERASE"/>
    <property type="match status" value="1"/>
</dbReference>
<dbReference type="InterPro" id="IPR051531">
    <property type="entry name" value="N-acetyltransferase"/>
</dbReference>
<accession>A0ABQ2Q1A3</accession>
<sequence length="189" mass="21285">MEDGIIFPVLSSQRLTLNAINEADRQAIFGLFSNSNVVKYYDLDAFEHISQADEIIAFFNTRFEQAVGIRWAIRLKETGELIGTCGFNSWSEKMKTAVIGYDLNHRYWGQSYTTEAIQLIIKAAFEGVLSCGAINRIQADTVLGNKASEAVLKKLGFCEEGIRRQSGFWTGQFHDLTCFGLLKSEYCEI</sequence>
<protein>
    <submittedName>
        <fullName evidence="2">N-acetyltransferase</fullName>
    </submittedName>
</protein>
<dbReference type="PANTHER" id="PTHR43792">
    <property type="entry name" value="GNAT FAMILY, PUTATIVE (AFU_ORTHOLOGUE AFUA_3G00765)-RELATED-RELATED"/>
    <property type="match status" value="1"/>
</dbReference>
<dbReference type="InterPro" id="IPR016181">
    <property type="entry name" value="Acyl_CoA_acyltransferase"/>
</dbReference>
<dbReference type="Gene3D" id="3.40.630.30">
    <property type="match status" value="1"/>
</dbReference>
<dbReference type="EMBL" id="BMQV01000001">
    <property type="protein sequence ID" value="GGP38956.1"/>
    <property type="molecule type" value="Genomic_DNA"/>
</dbReference>
<dbReference type="Pfam" id="PF13302">
    <property type="entry name" value="Acetyltransf_3"/>
    <property type="match status" value="1"/>
</dbReference>
<gene>
    <name evidence="2" type="ORF">GCM10009409_02430</name>
</gene>
<proteinExistence type="predicted"/>
<evidence type="ECO:0000313" key="3">
    <source>
        <dbReference type="Proteomes" id="UP000654367"/>
    </source>
</evidence>
<feature type="domain" description="N-acetyltransferase" evidence="1">
    <location>
        <begin position="15"/>
        <end position="188"/>
    </location>
</feature>